<dbReference type="PATRIC" id="fig|1379870.5.peg.3201"/>
<dbReference type="PANTHER" id="PTHR32309:SF13">
    <property type="entry name" value="FERRIC ENTEROBACTIN TRANSPORT PROTEIN FEPE"/>
    <property type="match status" value="1"/>
</dbReference>
<dbReference type="Proteomes" id="UP000033054">
    <property type="component" value="Chromosome"/>
</dbReference>
<gene>
    <name evidence="3" type="ORF">SD10_14725</name>
</gene>
<dbReference type="GO" id="GO:0004713">
    <property type="term" value="F:protein tyrosine kinase activity"/>
    <property type="evidence" value="ECO:0007669"/>
    <property type="project" value="TreeGrafter"/>
</dbReference>
<evidence type="ECO:0008006" key="5">
    <source>
        <dbReference type="Google" id="ProtNLM"/>
    </source>
</evidence>
<feature type="transmembrane region" description="Helical" evidence="2">
    <location>
        <begin position="14"/>
        <end position="32"/>
    </location>
</feature>
<keyword evidence="2" id="KW-0812">Transmembrane</keyword>
<dbReference type="EMBL" id="CP010429">
    <property type="protein sequence ID" value="AKD55971.1"/>
    <property type="molecule type" value="Genomic_DNA"/>
</dbReference>
<evidence type="ECO:0000256" key="2">
    <source>
        <dbReference type="SAM" id="Phobius"/>
    </source>
</evidence>
<keyword evidence="1" id="KW-0175">Coiled coil</keyword>
<feature type="coiled-coil region" evidence="1">
    <location>
        <begin position="223"/>
        <end position="250"/>
    </location>
</feature>
<dbReference type="HOGENOM" id="CLU_022010_0_0_10"/>
<evidence type="ECO:0000313" key="3">
    <source>
        <dbReference type="EMBL" id="AKD55971.1"/>
    </source>
</evidence>
<dbReference type="AlphaFoldDB" id="A0A0E3V837"/>
<accession>A0A0E3V837</accession>
<dbReference type="KEGG" id="srd:SD10_14725"/>
<dbReference type="RefSeq" id="WP_046574653.1">
    <property type="nucleotide sequence ID" value="NZ_CP010429.1"/>
</dbReference>
<proteinExistence type="predicted"/>
<dbReference type="InterPro" id="IPR050445">
    <property type="entry name" value="Bact_polysacc_biosynth/exp"/>
</dbReference>
<protein>
    <recommendedName>
        <fullName evidence="5">Lipopolysaccharide biosynthesis protein</fullName>
    </recommendedName>
</protein>
<keyword evidence="4" id="KW-1185">Reference proteome</keyword>
<dbReference type="GO" id="GO:0005886">
    <property type="term" value="C:plasma membrane"/>
    <property type="evidence" value="ECO:0007669"/>
    <property type="project" value="TreeGrafter"/>
</dbReference>
<dbReference type="InterPro" id="IPR027417">
    <property type="entry name" value="P-loop_NTPase"/>
</dbReference>
<reference evidence="3 4" key="1">
    <citation type="journal article" date="2014" name="Curr. Microbiol.">
        <title>Spirosoma radiotolerans sp. nov., a gamma-radiation-resistant bacterium isolated from gamma ray-irradiated soil.</title>
        <authorList>
            <person name="Lee J.J."/>
            <person name="Srinivasan S."/>
            <person name="Lim S."/>
            <person name="Joe M."/>
            <person name="Im S."/>
            <person name="Bae S.I."/>
            <person name="Park K.R."/>
            <person name="Han J.H."/>
            <person name="Park S.H."/>
            <person name="Joo B.M."/>
            <person name="Park S.J."/>
            <person name="Kim M.K."/>
        </authorList>
    </citation>
    <scope>NUCLEOTIDE SEQUENCE [LARGE SCALE GENOMIC DNA]</scope>
    <source>
        <strain evidence="3 4">DG5A</strain>
    </source>
</reference>
<keyword evidence="2" id="KW-0472">Membrane</keyword>
<organism evidence="3 4">
    <name type="scientific">Spirosoma radiotolerans</name>
    <dbReference type="NCBI Taxonomy" id="1379870"/>
    <lineage>
        <taxon>Bacteria</taxon>
        <taxon>Pseudomonadati</taxon>
        <taxon>Bacteroidota</taxon>
        <taxon>Cytophagia</taxon>
        <taxon>Cytophagales</taxon>
        <taxon>Cytophagaceae</taxon>
        <taxon>Spirosoma</taxon>
    </lineage>
</organism>
<evidence type="ECO:0000313" key="4">
    <source>
        <dbReference type="Proteomes" id="UP000033054"/>
    </source>
</evidence>
<dbReference type="STRING" id="1379870.SD10_14725"/>
<dbReference type="Gene3D" id="3.40.50.300">
    <property type="entry name" value="P-loop containing nucleotide triphosphate hydrolases"/>
    <property type="match status" value="1"/>
</dbReference>
<evidence type="ECO:0000256" key="1">
    <source>
        <dbReference type="SAM" id="Coils"/>
    </source>
</evidence>
<dbReference type="PANTHER" id="PTHR32309">
    <property type="entry name" value="TYROSINE-PROTEIN KINASE"/>
    <property type="match status" value="1"/>
</dbReference>
<sequence length="745" mass="83257">MTIQGLVRLLKQHLIWFILFPCLAGGTVYYFMRNETKVYKTKATLYTGLTSGYTLRSAQEGFQTDYSAVSNAFDNILTTLTSNQTLYYVGLNLLAEHLQLTKPSERELSAANFQMLQGAIPASFRQSLLRPGDLAYTRTRLDSLAKSSTDNPVRQLLIGSDTYYSADVIGKKLKANRRSGSDMLDLEYEGDDPAVVEQTLKLAISELNQRYTALKRGETNPVVGYYENKAKEAKRLLDNAEAKLKAFNVQHNVLNFEEELKTRSVTREALVAEYNQEVMRNQAAKAAMNALNQRMTQGGSLLKINTALTDKQAELTAAESQMITARTNGQPQAVLDKYQAKINQASDELKQIAQNYFAADNGSESVPKLKLVNEWLTKVLEYEESGARMGVVKKRLDDYQAESTTFTPLESEQRQLTRDMDIAEKEYLSLVQSLNQATTHRQDISIDGSLSVLDPPAFPLSAQLPKRLLFTAIAAGAGLVVALLLAAIRFWVDKRINSLEQAEQVLEKPMTAVFPLVKKFAANSRASRAAVGMFDQLGNAINIEIEHRRLSDHAPLITIFSMRSKQGKTWCAHGLARMYAESGEKVAYFYPRLTETDKSFEQDNIVFLPYEMHPNFMNVREPEELMINGDMPLMSTVNKIILELPALVGSPIPLYLVNQSAVSLMVLTVHTLWGRRDRELFGLYAKGVRHPMLIALNKVEGGDTDAPTLGDIEQGLVRTKRYTEPNLVVPGASGTPEKVLDRQPK</sequence>
<name>A0A0E3V837_9BACT</name>
<feature type="transmembrane region" description="Helical" evidence="2">
    <location>
        <begin position="468"/>
        <end position="492"/>
    </location>
</feature>
<keyword evidence="2" id="KW-1133">Transmembrane helix</keyword>